<feature type="transmembrane region" description="Helical" evidence="5">
    <location>
        <begin position="144"/>
        <end position="163"/>
    </location>
</feature>
<evidence type="ECO:0000256" key="3">
    <source>
        <dbReference type="ARBA" id="ARBA00022989"/>
    </source>
</evidence>
<protein>
    <recommendedName>
        <fullName evidence="7">G-protein coupled receptors family 2 profile 2 domain-containing protein</fullName>
    </recommendedName>
</protein>
<dbReference type="InterPro" id="IPR017981">
    <property type="entry name" value="GPCR_2-like_7TM"/>
</dbReference>
<dbReference type="PANTHER" id="PTHR46953">
    <property type="entry name" value="G-PROTEIN COUPLED RECEPTOR MTH-LIKE 1-RELATED"/>
    <property type="match status" value="1"/>
</dbReference>
<feature type="transmembrane region" description="Helical" evidence="5">
    <location>
        <begin position="115"/>
        <end position="135"/>
    </location>
</feature>
<keyword evidence="3 5" id="KW-1133">Transmembrane helix</keyword>
<feature type="transmembrane region" description="Helical" evidence="5">
    <location>
        <begin position="336"/>
        <end position="359"/>
    </location>
</feature>
<comment type="subcellular location">
    <subcellularLocation>
        <location evidence="1">Membrane</location>
        <topology evidence="1">Multi-pass membrane protein</topology>
    </subcellularLocation>
</comment>
<dbReference type="GO" id="GO:0016020">
    <property type="term" value="C:membrane"/>
    <property type="evidence" value="ECO:0007669"/>
    <property type="project" value="UniProtKB-SubCell"/>
</dbReference>
<dbReference type="KEGG" id="bmor:101742928"/>
<keyword evidence="4 5" id="KW-0472">Membrane</keyword>
<feature type="transmembrane region" description="Helical" evidence="5">
    <location>
        <begin position="217"/>
        <end position="241"/>
    </location>
</feature>
<dbReference type="GeneID" id="101742928"/>
<feature type="domain" description="G-protein coupled receptors family 2 profile 2" evidence="7">
    <location>
        <begin position="110"/>
        <end position="360"/>
    </location>
</feature>
<dbReference type="GO" id="GO:0004930">
    <property type="term" value="F:G protein-coupled receptor activity"/>
    <property type="evidence" value="ECO:0007669"/>
    <property type="project" value="InterPro"/>
</dbReference>
<evidence type="ECO:0000313" key="9">
    <source>
        <dbReference type="Proteomes" id="UP000005204"/>
    </source>
</evidence>
<accession>A0A8R2ALP7</accession>
<reference evidence="8" key="2">
    <citation type="submission" date="2022-06" db="UniProtKB">
        <authorList>
            <consortium name="EnsemblMetazoa"/>
        </authorList>
    </citation>
    <scope>IDENTIFICATION</scope>
    <source>
        <strain evidence="8">p50T (Dazao)</strain>
    </source>
</reference>
<dbReference type="PANTHER" id="PTHR46953:SF1">
    <property type="entry name" value="G-PROTEIN COUPLED RECEPTOR MTH-LIKE 1-RELATED"/>
    <property type="match status" value="1"/>
</dbReference>
<evidence type="ECO:0000256" key="6">
    <source>
        <dbReference type="SAM" id="SignalP"/>
    </source>
</evidence>
<evidence type="ECO:0000259" key="7">
    <source>
        <dbReference type="PROSITE" id="PS50261"/>
    </source>
</evidence>
<organism evidence="8 9">
    <name type="scientific">Bombyx mori</name>
    <name type="common">Silk moth</name>
    <dbReference type="NCBI Taxonomy" id="7091"/>
    <lineage>
        <taxon>Eukaryota</taxon>
        <taxon>Metazoa</taxon>
        <taxon>Ecdysozoa</taxon>
        <taxon>Arthropoda</taxon>
        <taxon>Hexapoda</taxon>
        <taxon>Insecta</taxon>
        <taxon>Pterygota</taxon>
        <taxon>Neoptera</taxon>
        <taxon>Endopterygota</taxon>
        <taxon>Lepidoptera</taxon>
        <taxon>Glossata</taxon>
        <taxon>Ditrysia</taxon>
        <taxon>Bombycoidea</taxon>
        <taxon>Bombycidae</taxon>
        <taxon>Bombycinae</taxon>
        <taxon>Bombyx</taxon>
    </lineage>
</organism>
<name>A0A8R2ALP7_BOMMO</name>
<dbReference type="InterPro" id="IPR000832">
    <property type="entry name" value="GPCR_2_secretin-like"/>
</dbReference>
<dbReference type="Pfam" id="PF00002">
    <property type="entry name" value="7tm_2"/>
    <property type="match status" value="1"/>
</dbReference>
<proteinExistence type="predicted"/>
<dbReference type="CDD" id="cd15039">
    <property type="entry name" value="7tmB3_Methuselah-like"/>
    <property type="match status" value="1"/>
</dbReference>
<evidence type="ECO:0000256" key="5">
    <source>
        <dbReference type="SAM" id="Phobius"/>
    </source>
</evidence>
<evidence type="ECO:0000256" key="1">
    <source>
        <dbReference type="ARBA" id="ARBA00004141"/>
    </source>
</evidence>
<dbReference type="PROSITE" id="PS50261">
    <property type="entry name" value="G_PROTEIN_RECEP_F2_4"/>
    <property type="match status" value="1"/>
</dbReference>
<evidence type="ECO:0000256" key="2">
    <source>
        <dbReference type="ARBA" id="ARBA00022692"/>
    </source>
</evidence>
<evidence type="ECO:0000256" key="4">
    <source>
        <dbReference type="ARBA" id="ARBA00023136"/>
    </source>
</evidence>
<dbReference type="InterPro" id="IPR052808">
    <property type="entry name" value="GPCR_Mth-like"/>
</dbReference>
<keyword evidence="2 5" id="KW-0812">Transmembrane</keyword>
<dbReference type="Proteomes" id="UP000005204">
    <property type="component" value="Unassembled WGS sequence"/>
</dbReference>
<keyword evidence="6" id="KW-0732">Signal</keyword>
<dbReference type="Gene3D" id="1.20.1070.10">
    <property type="entry name" value="Rhodopsin 7-helix transmembrane proteins"/>
    <property type="match status" value="1"/>
</dbReference>
<dbReference type="RefSeq" id="XP_004924489.1">
    <property type="nucleotide sequence ID" value="XM_004924432.4"/>
</dbReference>
<evidence type="ECO:0000313" key="8">
    <source>
        <dbReference type="EnsemblMetazoa" id="XP_004924489.1"/>
    </source>
</evidence>
<reference evidence="9" key="1">
    <citation type="journal article" date="2008" name="Insect Biochem. Mol. Biol.">
        <title>The genome of a lepidopteran model insect, the silkworm Bombyx mori.</title>
        <authorList>
            <consortium name="International Silkworm Genome Consortium"/>
        </authorList>
    </citation>
    <scope>NUCLEOTIDE SEQUENCE [LARGE SCALE GENOMIC DNA]</scope>
    <source>
        <strain evidence="9">p50T</strain>
    </source>
</reference>
<feature type="transmembrane region" description="Helical" evidence="5">
    <location>
        <begin position="265"/>
        <end position="291"/>
    </location>
</feature>
<dbReference type="EnsemblMetazoa" id="XM_004924432.3">
    <property type="protein sequence ID" value="XP_004924489.1"/>
    <property type="gene ID" value="LOC101742928"/>
</dbReference>
<dbReference type="GO" id="GO:0007166">
    <property type="term" value="P:cell surface receptor signaling pathway"/>
    <property type="evidence" value="ECO:0007669"/>
    <property type="project" value="InterPro"/>
</dbReference>
<feature type="transmembrane region" description="Helical" evidence="5">
    <location>
        <begin position="312"/>
        <end position="330"/>
    </location>
</feature>
<feature type="signal peptide" evidence="6">
    <location>
        <begin position="1"/>
        <end position="18"/>
    </location>
</feature>
<sequence length="407" mass="45824">MKEITLFVLLCCGIVVFGKQCCPDGIIISPRGKCGTEPMVSMNCSNGRLLLKDIILNGNKVSTQDTPDFVFAEDPDEYCLGAMYKNGTDSSSGIISIALVCFEPSLKANDIETSGILTLISVVFLLATFAVYTYFPNLRDLQGLCYMSMSISMALGFLSLGVLQLNTGFRQDLCTLTGFVVYTWMIATFFWMNVICINVCRSVLNASRLAKSDRKQFLWYSCYAWGGTLALLFVAIITTFVDGDHWKPGFGESSCWFNGRTETWIFFYGPIACLIALNIGLFLLSFVHLWLQTIKYEVNKLNNLKYKFLLSLKLFLVMGISWIFEIASFAHGKSHIIWKIMDIFNCLQGVIIFLLLVVLRKKVIQNLANENCCVFLTRRLSDKLSPHDDSDDQQNILGDETVEVRLN</sequence>
<dbReference type="OrthoDB" id="6082634at2759"/>
<dbReference type="AlphaFoldDB" id="A0A8R2ALP7"/>
<keyword evidence="9" id="KW-1185">Reference proteome</keyword>
<feature type="chain" id="PRO_5035876544" description="G-protein coupled receptors family 2 profile 2 domain-containing protein" evidence="6">
    <location>
        <begin position="19"/>
        <end position="407"/>
    </location>
</feature>
<feature type="transmembrane region" description="Helical" evidence="5">
    <location>
        <begin position="175"/>
        <end position="196"/>
    </location>
</feature>